<feature type="transmembrane region" description="Helical" evidence="1">
    <location>
        <begin position="96"/>
        <end position="120"/>
    </location>
</feature>
<protein>
    <submittedName>
        <fullName evidence="2">Uncharacterized protein</fullName>
    </submittedName>
</protein>
<dbReference type="GeneID" id="98129101"/>
<dbReference type="Proteomes" id="UP001600064">
    <property type="component" value="Unassembled WGS sequence"/>
</dbReference>
<reference evidence="2 3" key="1">
    <citation type="journal article" date="2024" name="Commun. Biol.">
        <title>Comparative genomic analysis of thermophilic fungi reveals convergent evolutionary adaptations and gene losses.</title>
        <authorList>
            <person name="Steindorff A.S."/>
            <person name="Aguilar-Pontes M.V."/>
            <person name="Robinson A.J."/>
            <person name="Andreopoulos B."/>
            <person name="LaButti K."/>
            <person name="Kuo A."/>
            <person name="Mondo S."/>
            <person name="Riley R."/>
            <person name="Otillar R."/>
            <person name="Haridas S."/>
            <person name="Lipzen A."/>
            <person name="Grimwood J."/>
            <person name="Schmutz J."/>
            <person name="Clum A."/>
            <person name="Reid I.D."/>
            <person name="Moisan M.C."/>
            <person name="Butler G."/>
            <person name="Nguyen T.T.M."/>
            <person name="Dewar K."/>
            <person name="Conant G."/>
            <person name="Drula E."/>
            <person name="Henrissat B."/>
            <person name="Hansel C."/>
            <person name="Singer S."/>
            <person name="Hutchinson M.I."/>
            <person name="de Vries R.P."/>
            <person name="Natvig D.O."/>
            <person name="Powell A.J."/>
            <person name="Tsang A."/>
            <person name="Grigoriev I.V."/>
        </authorList>
    </citation>
    <scope>NUCLEOTIDE SEQUENCE [LARGE SCALE GENOMIC DNA]</scope>
    <source>
        <strain evidence="2 3">ATCC 22073</strain>
    </source>
</reference>
<keyword evidence="1" id="KW-0812">Transmembrane</keyword>
<dbReference type="RefSeq" id="XP_070870130.1">
    <property type="nucleotide sequence ID" value="XM_071014457.1"/>
</dbReference>
<sequence>MGLERGERGRCTPHIPVLGELGWNFNCTQVVGRFLAVLLELGALSLIAYLYDHWKREPTTRVDLLIPSFPAVIVGVIVDMYEVISLLFLRRRRAVNYLVMFLDVTMIAVAIFAFLVLGLADKGSGQLRAIWAKDMTNAMIFMIIFSILHAALLVLAVAGIVYSYRVNRHNMKKAQLEKSQKNIVEFYQRRQQAASQPRVG</sequence>
<keyword evidence="1" id="KW-1133">Transmembrane helix</keyword>
<keyword evidence="3" id="KW-1185">Reference proteome</keyword>
<organism evidence="2 3">
    <name type="scientific">Remersonia thermophila</name>
    <dbReference type="NCBI Taxonomy" id="72144"/>
    <lineage>
        <taxon>Eukaryota</taxon>
        <taxon>Fungi</taxon>
        <taxon>Dikarya</taxon>
        <taxon>Ascomycota</taxon>
        <taxon>Pezizomycotina</taxon>
        <taxon>Sordariomycetes</taxon>
        <taxon>Sordariomycetidae</taxon>
        <taxon>Sordariales</taxon>
        <taxon>Sordariales incertae sedis</taxon>
        <taxon>Remersonia</taxon>
    </lineage>
</organism>
<comment type="caution">
    <text evidence="2">The sequence shown here is derived from an EMBL/GenBank/DDBJ whole genome shotgun (WGS) entry which is preliminary data.</text>
</comment>
<name>A0ABR4DMI4_9PEZI</name>
<proteinExistence type="predicted"/>
<keyword evidence="1" id="KW-0472">Membrane</keyword>
<feature type="transmembrane region" description="Helical" evidence="1">
    <location>
        <begin position="30"/>
        <end position="51"/>
    </location>
</feature>
<gene>
    <name evidence="2" type="ORF">VTJ83DRAFT_777</name>
</gene>
<evidence type="ECO:0000256" key="1">
    <source>
        <dbReference type="SAM" id="Phobius"/>
    </source>
</evidence>
<evidence type="ECO:0000313" key="2">
    <source>
        <dbReference type="EMBL" id="KAL2271406.1"/>
    </source>
</evidence>
<accession>A0ABR4DMI4</accession>
<feature type="transmembrane region" description="Helical" evidence="1">
    <location>
        <begin position="71"/>
        <end position="89"/>
    </location>
</feature>
<feature type="transmembrane region" description="Helical" evidence="1">
    <location>
        <begin position="140"/>
        <end position="164"/>
    </location>
</feature>
<evidence type="ECO:0000313" key="3">
    <source>
        <dbReference type="Proteomes" id="UP001600064"/>
    </source>
</evidence>
<dbReference type="EMBL" id="JAZGUE010000001">
    <property type="protein sequence ID" value="KAL2271406.1"/>
    <property type="molecule type" value="Genomic_DNA"/>
</dbReference>